<name>A0ABQ0J4T9_9VIBR</name>
<comment type="caution">
    <text evidence="1">The sequence shown here is derived from an EMBL/GenBank/DDBJ whole genome shotgun (WGS) entry which is preliminary data.</text>
</comment>
<proteinExistence type="predicted"/>
<reference evidence="2" key="1">
    <citation type="submission" date="2014-09" db="EMBL/GenBank/DDBJ databases">
        <title>Vibrio variabilis JCM 19239. (C206) whole genome shotgun sequence.</title>
        <authorList>
            <person name="Sawabe T."/>
            <person name="Meirelles P."/>
            <person name="Nakanishi M."/>
            <person name="Sayaka M."/>
            <person name="Hattori M."/>
            <person name="Ohkuma M."/>
        </authorList>
    </citation>
    <scope>NUCLEOTIDE SEQUENCE [LARGE SCALE GENOMIC DNA]</scope>
    <source>
        <strain evidence="2">JCM 19239</strain>
    </source>
</reference>
<sequence>MHAVKLSQDIIKDFSIIIAEVEEHRRQLLKTIELTDLAQSRLNGIELINYLSQCFERDIKPKFSVESVERFRIEILDCLRKINTWSDDVKVVQEKELRKQFDHL</sequence>
<organism evidence="1 2">
    <name type="scientific">Vibrio variabilis</name>
    <dbReference type="NCBI Taxonomy" id="990271"/>
    <lineage>
        <taxon>Bacteria</taxon>
        <taxon>Pseudomonadati</taxon>
        <taxon>Pseudomonadota</taxon>
        <taxon>Gammaproteobacteria</taxon>
        <taxon>Vibrionales</taxon>
        <taxon>Vibrionaceae</taxon>
        <taxon>Vibrio</taxon>
    </lineage>
</organism>
<evidence type="ECO:0000313" key="1">
    <source>
        <dbReference type="EMBL" id="GAL23768.1"/>
    </source>
</evidence>
<protein>
    <submittedName>
        <fullName evidence="1">Uncharacterized protein</fullName>
    </submittedName>
</protein>
<keyword evidence="2" id="KW-1185">Reference proteome</keyword>
<dbReference type="EMBL" id="BBMS01000001">
    <property type="protein sequence ID" value="GAL23768.1"/>
    <property type="molecule type" value="Genomic_DNA"/>
</dbReference>
<gene>
    <name evidence="1" type="ORF">JCM19239_7722</name>
</gene>
<accession>A0ABQ0J4T9</accession>
<evidence type="ECO:0000313" key="2">
    <source>
        <dbReference type="Proteomes" id="UP000029223"/>
    </source>
</evidence>
<dbReference type="Proteomes" id="UP000029223">
    <property type="component" value="Unassembled WGS sequence"/>
</dbReference>